<keyword evidence="4 7" id="KW-0812">Transmembrane</keyword>
<dbReference type="InterPro" id="IPR000515">
    <property type="entry name" value="MetI-like"/>
</dbReference>
<dbReference type="Proteomes" id="UP000434223">
    <property type="component" value="Unassembled WGS sequence"/>
</dbReference>
<keyword evidence="3" id="KW-1003">Cell membrane</keyword>
<dbReference type="CDD" id="cd06261">
    <property type="entry name" value="TM_PBP2"/>
    <property type="match status" value="1"/>
</dbReference>
<feature type="transmembrane region" description="Helical" evidence="7">
    <location>
        <begin position="411"/>
        <end position="435"/>
    </location>
</feature>
<dbReference type="OrthoDB" id="9787837at2"/>
<sequence length="450" mass="51351">MKRKKQTGIKAGGSTISLKIAAYAVSIFFAVVILYPLLYIAATSMKDSKKLYELPPRLLPYAANSVTFELDYSRVPEDQLLEAMRQDQILTGFLTIYEMDEDSVFEVRLVGTRDGIPVFQSRAHRGALELQRDAGIYSHATMEPKVLLNPKRWEKASDFLGYQYDPAGIPKGDQFRIKNSGEELASRIQAVFQEKYELHGALTAITSHKNNLLLLESFSYYFQLPSVMYSKNELVSRYSFLIFIMNTALVITWAIVTQVVLCGITAFPISRLLPKKLSGIMLFFFLGSTMIPFISIMIPQFTMFQRLGFYNNYRALLMPFLLPYGFYIYLYKGFFDQLPQSLFDAARIDGAGNWYSFVKICMPLSKPIISLIALQTFLANWNDFFWAWLVTEKQSLWTLNVALYNISKNQFIKMNFIMGLSLLSILPVMLLTIIFSSQIKKSIISSGIKG</sequence>
<protein>
    <submittedName>
        <fullName evidence="10">ABC transporter permease subunit</fullName>
    </submittedName>
</protein>
<feature type="transmembrane region" description="Helical" evidence="7">
    <location>
        <begin position="279"/>
        <end position="301"/>
    </location>
</feature>
<proteinExistence type="inferred from homology"/>
<keyword evidence="2 7" id="KW-0813">Transport</keyword>
<dbReference type="Gene3D" id="1.10.3720.10">
    <property type="entry name" value="MetI-like"/>
    <property type="match status" value="1"/>
</dbReference>
<evidence type="ECO:0000313" key="11">
    <source>
        <dbReference type="Proteomes" id="UP000434223"/>
    </source>
</evidence>
<dbReference type="PANTHER" id="PTHR43744:SF12">
    <property type="entry name" value="ABC TRANSPORTER PERMEASE PROTEIN MG189-RELATED"/>
    <property type="match status" value="1"/>
</dbReference>
<evidence type="ECO:0000313" key="9">
    <source>
        <dbReference type="EMBL" id="GKG98969.1"/>
    </source>
</evidence>
<reference evidence="10 11" key="1">
    <citation type="submission" date="2019-09" db="EMBL/GenBank/DDBJ databases">
        <title>Draft genome sequencing of Hungatella hathewayi 123Y-2.</title>
        <authorList>
            <person name="Lv Q."/>
            <person name="Li S."/>
        </authorList>
    </citation>
    <scope>NUCLEOTIDE SEQUENCE [LARGE SCALE GENOMIC DNA]</scope>
    <source>
        <strain evidence="10 11">123Y-2</strain>
    </source>
</reference>
<feature type="transmembrane region" description="Helical" evidence="7">
    <location>
        <begin position="368"/>
        <end position="391"/>
    </location>
</feature>
<organism evidence="9 12">
    <name type="scientific">Hungatella hathewayi</name>
    <dbReference type="NCBI Taxonomy" id="154046"/>
    <lineage>
        <taxon>Bacteria</taxon>
        <taxon>Bacillati</taxon>
        <taxon>Bacillota</taxon>
        <taxon>Clostridia</taxon>
        <taxon>Lachnospirales</taxon>
        <taxon>Lachnospiraceae</taxon>
        <taxon>Hungatella</taxon>
    </lineage>
</organism>
<evidence type="ECO:0000256" key="3">
    <source>
        <dbReference type="ARBA" id="ARBA00022475"/>
    </source>
</evidence>
<evidence type="ECO:0000256" key="5">
    <source>
        <dbReference type="ARBA" id="ARBA00022989"/>
    </source>
</evidence>
<keyword evidence="5 7" id="KW-1133">Transmembrane helix</keyword>
<comment type="subcellular location">
    <subcellularLocation>
        <location evidence="1 7">Cell membrane</location>
        <topology evidence="1 7">Multi-pass membrane protein</topology>
    </subcellularLocation>
</comment>
<dbReference type="PANTHER" id="PTHR43744">
    <property type="entry name" value="ABC TRANSPORTER PERMEASE PROTEIN MG189-RELATED-RELATED"/>
    <property type="match status" value="1"/>
</dbReference>
<evidence type="ECO:0000256" key="1">
    <source>
        <dbReference type="ARBA" id="ARBA00004651"/>
    </source>
</evidence>
<dbReference type="GO" id="GO:0005886">
    <property type="term" value="C:plasma membrane"/>
    <property type="evidence" value="ECO:0007669"/>
    <property type="project" value="UniProtKB-SubCell"/>
</dbReference>
<dbReference type="GO" id="GO:0055085">
    <property type="term" value="P:transmembrane transport"/>
    <property type="evidence" value="ECO:0007669"/>
    <property type="project" value="InterPro"/>
</dbReference>
<accession>A0A174UUH6</accession>
<dbReference type="SUPFAM" id="SSF161098">
    <property type="entry name" value="MetI-like"/>
    <property type="match status" value="1"/>
</dbReference>
<dbReference type="EMBL" id="WNME01000007">
    <property type="protein sequence ID" value="MUB63929.1"/>
    <property type="molecule type" value="Genomic_DNA"/>
</dbReference>
<feature type="transmembrane region" description="Helical" evidence="7">
    <location>
        <begin position="20"/>
        <end position="42"/>
    </location>
</feature>
<gene>
    <name evidence="9" type="ORF">CE91St55_09510</name>
    <name evidence="10" type="ORF">GNE07_12790</name>
</gene>
<evidence type="ECO:0000313" key="10">
    <source>
        <dbReference type="EMBL" id="MUB63929.1"/>
    </source>
</evidence>
<feature type="transmembrane region" description="Helical" evidence="7">
    <location>
        <begin position="238"/>
        <end position="267"/>
    </location>
</feature>
<evidence type="ECO:0000256" key="2">
    <source>
        <dbReference type="ARBA" id="ARBA00022448"/>
    </source>
</evidence>
<dbReference type="EMBL" id="BQNJ01000001">
    <property type="protein sequence ID" value="GKG98969.1"/>
    <property type="molecule type" value="Genomic_DNA"/>
</dbReference>
<keyword evidence="6 7" id="KW-0472">Membrane</keyword>
<dbReference type="RefSeq" id="WP_055650755.1">
    <property type="nucleotide sequence ID" value="NZ_BQNJ01000001.1"/>
</dbReference>
<comment type="similarity">
    <text evidence="7">Belongs to the binding-protein-dependent transport system permease family.</text>
</comment>
<name>A0A174UUH6_9FIRM</name>
<feature type="transmembrane region" description="Helical" evidence="7">
    <location>
        <begin position="313"/>
        <end position="331"/>
    </location>
</feature>
<dbReference type="Proteomes" id="UP001055091">
    <property type="component" value="Unassembled WGS sequence"/>
</dbReference>
<evidence type="ECO:0000259" key="8">
    <source>
        <dbReference type="PROSITE" id="PS50928"/>
    </source>
</evidence>
<evidence type="ECO:0000256" key="6">
    <source>
        <dbReference type="ARBA" id="ARBA00023136"/>
    </source>
</evidence>
<evidence type="ECO:0000256" key="4">
    <source>
        <dbReference type="ARBA" id="ARBA00022692"/>
    </source>
</evidence>
<dbReference type="PROSITE" id="PS50928">
    <property type="entry name" value="ABC_TM1"/>
    <property type="match status" value="1"/>
</dbReference>
<feature type="domain" description="ABC transmembrane type-1" evidence="8">
    <location>
        <begin position="244"/>
        <end position="435"/>
    </location>
</feature>
<evidence type="ECO:0000313" key="12">
    <source>
        <dbReference type="Proteomes" id="UP001055091"/>
    </source>
</evidence>
<dbReference type="InterPro" id="IPR035906">
    <property type="entry name" value="MetI-like_sf"/>
</dbReference>
<evidence type="ECO:0000256" key="7">
    <source>
        <dbReference type="RuleBase" id="RU363032"/>
    </source>
</evidence>
<reference evidence="9" key="2">
    <citation type="submission" date="2022-01" db="EMBL/GenBank/DDBJ databases">
        <title>Novel bile acid biosynthetic pathways are enriched in the microbiome of centenarians.</title>
        <authorList>
            <person name="Sato Y."/>
            <person name="Atarashi K."/>
            <person name="Plichta R.D."/>
            <person name="Arai Y."/>
            <person name="Sasajima S."/>
            <person name="Kearney M.S."/>
            <person name="Suda W."/>
            <person name="Takeshita K."/>
            <person name="Sasaki T."/>
            <person name="Okamoto S."/>
            <person name="Skelly N.A."/>
            <person name="Okamura Y."/>
            <person name="Vlamakis H."/>
            <person name="Li Y."/>
            <person name="Tanoue T."/>
            <person name="Takei H."/>
            <person name="Nittono H."/>
            <person name="Narushima S."/>
            <person name="Irie J."/>
            <person name="Itoh H."/>
            <person name="Moriya K."/>
            <person name="Sugiura Y."/>
            <person name="Suematsu M."/>
            <person name="Moritoki N."/>
            <person name="Shibata S."/>
            <person name="Littman R.D."/>
            <person name="Fischbach A.M."/>
            <person name="Uwamino Y."/>
            <person name="Inoue T."/>
            <person name="Honda A."/>
            <person name="Hattori M."/>
            <person name="Murai T."/>
            <person name="Xavier J.R."/>
            <person name="Hirose N."/>
            <person name="Honda K."/>
        </authorList>
    </citation>
    <scope>NUCLEOTIDE SEQUENCE</scope>
    <source>
        <strain evidence="9">CE91-St55</strain>
    </source>
</reference>
<dbReference type="AlphaFoldDB" id="A0A174UUH6"/>
<comment type="caution">
    <text evidence="9">The sequence shown here is derived from an EMBL/GenBank/DDBJ whole genome shotgun (WGS) entry which is preliminary data.</text>
</comment>
<dbReference type="Pfam" id="PF00528">
    <property type="entry name" value="BPD_transp_1"/>
    <property type="match status" value="1"/>
</dbReference>